<organism evidence="1 2">
    <name type="scientific">Ovis ammon polii x Ovis aries</name>
    <dbReference type="NCBI Taxonomy" id="2918886"/>
    <lineage>
        <taxon>Eukaryota</taxon>
        <taxon>Metazoa</taxon>
        <taxon>Chordata</taxon>
        <taxon>Craniata</taxon>
        <taxon>Vertebrata</taxon>
        <taxon>Euteleostomi</taxon>
        <taxon>Mammalia</taxon>
        <taxon>Eutheria</taxon>
        <taxon>Laurasiatheria</taxon>
        <taxon>Artiodactyla</taxon>
        <taxon>Ruminantia</taxon>
        <taxon>Pecora</taxon>
        <taxon>Bovidae</taxon>
        <taxon>Caprinae</taxon>
        <taxon>Ovis</taxon>
    </lineage>
</organism>
<protein>
    <submittedName>
        <fullName evidence="1">Uncharacterized protein</fullName>
    </submittedName>
</protein>
<accession>A0ACB9UHV9</accession>
<comment type="caution">
    <text evidence="1">The sequence shown here is derived from an EMBL/GenBank/DDBJ whole genome shotgun (WGS) entry which is preliminary data.</text>
</comment>
<gene>
    <name evidence="1" type="ORF">MJG53_013075</name>
</gene>
<keyword evidence="2" id="KW-1185">Reference proteome</keyword>
<evidence type="ECO:0000313" key="1">
    <source>
        <dbReference type="EMBL" id="KAI4570969.1"/>
    </source>
</evidence>
<proteinExistence type="predicted"/>
<name>A0ACB9UHV9_9CETA</name>
<dbReference type="Proteomes" id="UP001057279">
    <property type="component" value="Linkage Group LG16"/>
</dbReference>
<sequence>MWTRLPADPQGRDAVARGAPHTALGCGLLGFRLSQVRSTRCESRTAVRCQRSRCLRVHVGPCFGRGAGGSKKIPLTMPSSLGPPSLPSLDPEATPEDPEMARQRFRGFCYQEVAGPRVALARLQFLCRQWLQPEAHSKEEILDLLVLEQFLGALPPEIQAWVRGQQPGSPEEAVVLVEDLQRDPGQLLGWITAHVLKQAVLPATQKTEESLGGVHPSGTVESLREASGEAPKGAQMEGSAHLRCSVKEEPDGYVQETASSSPPPPAQSHKEHVEQQEPTSAPFQPPRLQEWGLLEPSQKELNWDAMLEKYGTVVSLGLTHPLPESRTELQPEGLSSGSGSEGRRSLRPGDESEGRPGGPEAPPPPPPPPPRSKPYTCTQCGGAFDWKSVFVIHRRAHAGGPCAEKPPAGPPPRALPGPRGYACEECGHSFSWKSQLVIHRKGHASQRRHLCADCGHSFDWKSQLVIHRKSHRPEAP</sequence>
<reference evidence="1" key="1">
    <citation type="submission" date="2022-03" db="EMBL/GenBank/DDBJ databases">
        <title>Genomic analyses of argali, domestic sheep and their hybrids provide insights into chromosomal evolution, heterosis and genetic basis of agronomic traits.</title>
        <authorList>
            <person name="Li M."/>
        </authorList>
    </citation>
    <scope>NUCLEOTIDE SEQUENCE</scope>
    <source>
        <strain evidence="1">F1 hybrid</strain>
    </source>
</reference>
<dbReference type="EMBL" id="CM043041">
    <property type="protein sequence ID" value="KAI4570969.1"/>
    <property type="molecule type" value="Genomic_DNA"/>
</dbReference>
<evidence type="ECO:0000313" key="2">
    <source>
        <dbReference type="Proteomes" id="UP001057279"/>
    </source>
</evidence>